<keyword evidence="1" id="KW-0175">Coiled coil</keyword>
<dbReference type="Proteomes" id="UP000009168">
    <property type="component" value="Unassembled WGS sequence"/>
</dbReference>
<evidence type="ECO:0000256" key="1">
    <source>
        <dbReference type="SAM" id="Coils"/>
    </source>
</evidence>
<gene>
    <name evidence="2" type="ORF">TTHERM_00298390</name>
</gene>
<dbReference type="GeneID" id="7839821"/>
<evidence type="ECO:0000313" key="2">
    <source>
        <dbReference type="EMBL" id="EAS04228.2"/>
    </source>
</evidence>
<organism evidence="2 3">
    <name type="scientific">Tetrahymena thermophila (strain SB210)</name>
    <dbReference type="NCBI Taxonomy" id="312017"/>
    <lineage>
        <taxon>Eukaryota</taxon>
        <taxon>Sar</taxon>
        <taxon>Alveolata</taxon>
        <taxon>Ciliophora</taxon>
        <taxon>Intramacronucleata</taxon>
        <taxon>Oligohymenophorea</taxon>
        <taxon>Hymenostomatida</taxon>
        <taxon>Tetrahymenina</taxon>
        <taxon>Tetrahymenidae</taxon>
        <taxon>Tetrahymena</taxon>
    </lineage>
</organism>
<proteinExistence type="predicted"/>
<name>I7MIA5_TETTS</name>
<keyword evidence="3" id="KW-1185">Reference proteome</keyword>
<sequence>MSQSPPHAFHYKLHEDVRKLLENLYLKKIGKNNEKLNSQVLNMISDVFDGKKQQLKQNQITQLKERLETLCNSQCDQVSPDKNVFMYKHQFQEQVDNQQGDQQMKLPKLFKTRNTSNEVYQKYQQNNENRINRLEKTNLNSQRQQSPQMVLQQREQALKAYCNPYSKTPKNNNKDRNTSQDEYIQLNSQDYKRKLAYKGRQSNNPSPSNSFLNDEKLKINQRASQSFNNSPSRPQFQRNHYKNLSKQDDVQLDRSNKQLLNAKEVNIDDNLSQNINQNSKLQKRNKLIFLSSQKAENPKNIFVNNSQTLINEFTDVIQTKQLSTKNKLSQVNDHISKQLFNSNQNKAKTNNISDKQVLVELSKNQQPLTSYFQNQTSDLKNKYINIKERSFSQNTNNRDLNFSLIINQNNANNLPQQKNNLNNSMIITQENNIVPNVLKQSLQNINTPNTFLKDIKSTQDYLKQHNNDIWTLIARFKIQKEEDKKKRDQLKQQELNNKIKEDLEKQILEKQQNAKTQFIIDQEYEQITKKQLEQMKESKQNQKQEQLYKKRMQTQLLEEQIQEKQEQLQKEKKQIEQDNLRLIQDLQKQQNDEDIQKKNQIKKQKQLYEGIKQDYFERFKRVNMNETNEDSKIAFEKKRIATYVKELENQRQLGSSSEQKQQGVDKLIKREKIKPVDDEILKDWAQQINQKQINSKLEKDLQKKMLEEYLEQCEKNEEQDIRKGIEYKVKVALNHQSIKEQIDQKMSAKIPEASNFEIQNNLSILREIDEYIKNAQE</sequence>
<evidence type="ECO:0000313" key="3">
    <source>
        <dbReference type="Proteomes" id="UP000009168"/>
    </source>
</evidence>
<reference evidence="3" key="1">
    <citation type="journal article" date="2006" name="PLoS Biol.">
        <title>Macronuclear genome sequence of the ciliate Tetrahymena thermophila, a model eukaryote.</title>
        <authorList>
            <person name="Eisen J.A."/>
            <person name="Coyne R.S."/>
            <person name="Wu M."/>
            <person name="Wu D."/>
            <person name="Thiagarajan M."/>
            <person name="Wortman J.R."/>
            <person name="Badger J.H."/>
            <person name="Ren Q."/>
            <person name="Amedeo P."/>
            <person name="Jones K.M."/>
            <person name="Tallon L.J."/>
            <person name="Delcher A.L."/>
            <person name="Salzberg S.L."/>
            <person name="Silva J.C."/>
            <person name="Haas B.J."/>
            <person name="Majoros W.H."/>
            <person name="Farzad M."/>
            <person name="Carlton J.M."/>
            <person name="Smith R.K. Jr."/>
            <person name="Garg J."/>
            <person name="Pearlman R.E."/>
            <person name="Karrer K.M."/>
            <person name="Sun L."/>
            <person name="Manning G."/>
            <person name="Elde N.C."/>
            <person name="Turkewitz A.P."/>
            <person name="Asai D.J."/>
            <person name="Wilkes D.E."/>
            <person name="Wang Y."/>
            <person name="Cai H."/>
            <person name="Collins K."/>
            <person name="Stewart B.A."/>
            <person name="Lee S.R."/>
            <person name="Wilamowska K."/>
            <person name="Weinberg Z."/>
            <person name="Ruzzo W.L."/>
            <person name="Wloga D."/>
            <person name="Gaertig J."/>
            <person name="Frankel J."/>
            <person name="Tsao C.-C."/>
            <person name="Gorovsky M.A."/>
            <person name="Keeling P.J."/>
            <person name="Waller R.F."/>
            <person name="Patron N.J."/>
            <person name="Cherry J.M."/>
            <person name="Stover N.A."/>
            <person name="Krieger C.J."/>
            <person name="del Toro C."/>
            <person name="Ryder H.F."/>
            <person name="Williamson S.C."/>
            <person name="Barbeau R.A."/>
            <person name="Hamilton E.P."/>
            <person name="Orias E."/>
        </authorList>
    </citation>
    <scope>NUCLEOTIDE SEQUENCE [LARGE SCALE GENOMIC DNA]</scope>
    <source>
        <strain evidence="3">SB210</strain>
    </source>
</reference>
<accession>I7MIA5</accession>
<protein>
    <submittedName>
        <fullName evidence="2">Uncharacterized protein</fullName>
    </submittedName>
</protein>
<dbReference type="KEGG" id="tet:TTHERM_00298390"/>
<dbReference type="AlphaFoldDB" id="I7MIA5"/>
<dbReference type="EMBL" id="GG662449">
    <property type="protein sequence ID" value="EAS04228.2"/>
    <property type="molecule type" value="Genomic_DNA"/>
</dbReference>
<dbReference type="RefSeq" id="XP_001024473.2">
    <property type="nucleotide sequence ID" value="XM_001024473.2"/>
</dbReference>
<dbReference type="InParanoid" id="I7MIA5"/>
<feature type="coiled-coil region" evidence="1">
    <location>
        <begin position="525"/>
        <end position="592"/>
    </location>
</feature>